<dbReference type="PANTHER" id="PTHR42678">
    <property type="entry name" value="AMIDASE"/>
    <property type="match status" value="1"/>
</dbReference>
<sequence length="440" mass="48616">MDEIYWMPATQLRKEMQNRNIGVEEVTKAFLNRIKKYDRRFNAVSEIHETAIKQARALDSATRGRDALLFGLPLLVKDNIDVAGLHTTAGSMALADNLAESNAAVIENIVHHGGIILGKTNMTEFANFTSQGMPNGYSSRGGFVKNAYDPNKNPGGSSTGSAVAVSAGFCPMAVGTDTSFSVVACATENGVVGFKPQHDSLSADGILPIASTLDSAGMFSRNLSDAILLYNGMAHRPMAPVHPIPAKELKIAVNQHNRDMVSETQWQRYEQLFEALRRDGVRFSEITQPYSPYQRSIMLCEFRRDLERYLAGASAKLKKLDQIIAFYEANPQSMMKYGISTLQEAAQKSVDDLLYQEAMAERERMRGQIFEELKEYDACIMTGPTNIMHFVGLPSLALRLCEDESGIPRGIILYGADERRLLSAALTLETYCSPFVPPHL</sequence>
<dbReference type="InterPro" id="IPR023631">
    <property type="entry name" value="Amidase_dom"/>
</dbReference>
<reference evidence="2" key="2">
    <citation type="journal article" date="2021" name="PeerJ">
        <title>Extensive microbial diversity within the chicken gut microbiome revealed by metagenomics and culture.</title>
        <authorList>
            <person name="Gilroy R."/>
            <person name="Ravi A."/>
            <person name="Getino M."/>
            <person name="Pursley I."/>
            <person name="Horton D.L."/>
            <person name="Alikhan N.F."/>
            <person name="Baker D."/>
            <person name="Gharbi K."/>
            <person name="Hall N."/>
            <person name="Watson M."/>
            <person name="Adriaenssens E.M."/>
            <person name="Foster-Nyarko E."/>
            <person name="Jarju S."/>
            <person name="Secka A."/>
            <person name="Antonio M."/>
            <person name="Oren A."/>
            <person name="Chaudhuri R.R."/>
            <person name="La Ragione R."/>
            <person name="Hildebrand F."/>
            <person name="Pallen M.J."/>
        </authorList>
    </citation>
    <scope>NUCLEOTIDE SEQUENCE</scope>
    <source>
        <strain evidence="2">13766</strain>
    </source>
</reference>
<dbReference type="Proteomes" id="UP000824140">
    <property type="component" value="Unassembled WGS sequence"/>
</dbReference>
<feature type="domain" description="Amidase" evidence="1">
    <location>
        <begin position="25"/>
        <end position="381"/>
    </location>
</feature>
<dbReference type="Gene3D" id="3.90.1300.10">
    <property type="entry name" value="Amidase signature (AS) domain"/>
    <property type="match status" value="1"/>
</dbReference>
<gene>
    <name evidence="2" type="ORF">IAA84_03550</name>
</gene>
<dbReference type="InterPro" id="IPR036928">
    <property type="entry name" value="AS_sf"/>
</dbReference>
<dbReference type="AlphaFoldDB" id="A0A9D1FZ76"/>
<evidence type="ECO:0000313" key="2">
    <source>
        <dbReference type="EMBL" id="HIS92072.1"/>
    </source>
</evidence>
<organism evidence="2 3">
    <name type="scientific">Candidatus Alectryocaccomicrobium excrementavium</name>
    <dbReference type="NCBI Taxonomy" id="2840668"/>
    <lineage>
        <taxon>Bacteria</taxon>
        <taxon>Bacillati</taxon>
        <taxon>Bacillota</taxon>
        <taxon>Clostridia</taxon>
        <taxon>Candidatus Alectryocaccomicrobium</taxon>
    </lineage>
</organism>
<evidence type="ECO:0000259" key="1">
    <source>
        <dbReference type="Pfam" id="PF01425"/>
    </source>
</evidence>
<comment type="caution">
    <text evidence="2">The sequence shown here is derived from an EMBL/GenBank/DDBJ whole genome shotgun (WGS) entry which is preliminary data.</text>
</comment>
<protein>
    <submittedName>
        <fullName evidence="2">Amidase</fullName>
    </submittedName>
</protein>
<accession>A0A9D1FZ76</accession>
<dbReference type="EMBL" id="DVJN01000070">
    <property type="protein sequence ID" value="HIS92072.1"/>
    <property type="molecule type" value="Genomic_DNA"/>
</dbReference>
<name>A0A9D1FZ76_9FIRM</name>
<reference evidence="2" key="1">
    <citation type="submission" date="2020-10" db="EMBL/GenBank/DDBJ databases">
        <authorList>
            <person name="Gilroy R."/>
        </authorList>
    </citation>
    <scope>NUCLEOTIDE SEQUENCE</scope>
    <source>
        <strain evidence="2">13766</strain>
    </source>
</reference>
<dbReference type="Pfam" id="PF01425">
    <property type="entry name" value="Amidase"/>
    <property type="match status" value="1"/>
</dbReference>
<proteinExistence type="predicted"/>
<dbReference type="PANTHER" id="PTHR42678:SF34">
    <property type="entry name" value="OS04G0183300 PROTEIN"/>
    <property type="match status" value="1"/>
</dbReference>
<dbReference type="SUPFAM" id="SSF75304">
    <property type="entry name" value="Amidase signature (AS) enzymes"/>
    <property type="match status" value="1"/>
</dbReference>
<evidence type="ECO:0000313" key="3">
    <source>
        <dbReference type="Proteomes" id="UP000824140"/>
    </source>
</evidence>